<keyword evidence="2" id="KW-0812">Transmembrane</keyword>
<feature type="region of interest" description="Disordered" evidence="1">
    <location>
        <begin position="442"/>
        <end position="488"/>
    </location>
</feature>
<keyword evidence="2" id="KW-0472">Membrane</keyword>
<name>A0AAV9XRK4_9PEZI</name>
<evidence type="ECO:0000313" key="4">
    <source>
        <dbReference type="Proteomes" id="UP001365542"/>
    </source>
</evidence>
<gene>
    <name evidence="3" type="ORF">TWF694_001351</name>
</gene>
<dbReference type="AlphaFoldDB" id="A0AAV9XRK4"/>
<dbReference type="Proteomes" id="UP001365542">
    <property type="component" value="Unassembled WGS sequence"/>
</dbReference>
<feature type="region of interest" description="Disordered" evidence="1">
    <location>
        <begin position="352"/>
        <end position="384"/>
    </location>
</feature>
<feature type="compositionally biased region" description="Polar residues" evidence="1">
    <location>
        <begin position="374"/>
        <end position="384"/>
    </location>
</feature>
<protein>
    <submittedName>
        <fullName evidence="3">Uncharacterized protein</fullName>
    </submittedName>
</protein>
<dbReference type="EMBL" id="JAVHJO010000001">
    <property type="protein sequence ID" value="KAK6544663.1"/>
    <property type="molecule type" value="Genomic_DNA"/>
</dbReference>
<keyword evidence="2" id="KW-1133">Transmembrane helix</keyword>
<evidence type="ECO:0000313" key="3">
    <source>
        <dbReference type="EMBL" id="KAK6544663.1"/>
    </source>
</evidence>
<accession>A0AAV9XRK4</accession>
<feature type="transmembrane region" description="Helical" evidence="2">
    <location>
        <begin position="53"/>
        <end position="74"/>
    </location>
</feature>
<organism evidence="3 4">
    <name type="scientific">Orbilia ellipsospora</name>
    <dbReference type="NCBI Taxonomy" id="2528407"/>
    <lineage>
        <taxon>Eukaryota</taxon>
        <taxon>Fungi</taxon>
        <taxon>Dikarya</taxon>
        <taxon>Ascomycota</taxon>
        <taxon>Pezizomycotina</taxon>
        <taxon>Orbiliomycetes</taxon>
        <taxon>Orbiliales</taxon>
        <taxon>Orbiliaceae</taxon>
        <taxon>Orbilia</taxon>
    </lineage>
</organism>
<feature type="compositionally biased region" description="Low complexity" evidence="1">
    <location>
        <begin position="364"/>
        <end position="373"/>
    </location>
</feature>
<proteinExistence type="predicted"/>
<feature type="compositionally biased region" description="Basic and acidic residues" evidence="1">
    <location>
        <begin position="442"/>
        <end position="481"/>
    </location>
</feature>
<evidence type="ECO:0000256" key="1">
    <source>
        <dbReference type="SAM" id="MobiDB-lite"/>
    </source>
</evidence>
<reference evidence="3 4" key="1">
    <citation type="submission" date="2019-10" db="EMBL/GenBank/DDBJ databases">
        <authorList>
            <person name="Palmer J.M."/>
        </authorList>
    </citation>
    <scope>NUCLEOTIDE SEQUENCE [LARGE SCALE GENOMIC DNA]</scope>
    <source>
        <strain evidence="3 4">TWF694</strain>
    </source>
</reference>
<feature type="transmembrane region" description="Helical" evidence="2">
    <location>
        <begin position="391"/>
        <end position="418"/>
    </location>
</feature>
<evidence type="ECO:0000256" key="2">
    <source>
        <dbReference type="SAM" id="Phobius"/>
    </source>
</evidence>
<keyword evidence="4" id="KW-1185">Reference proteome</keyword>
<comment type="caution">
    <text evidence="3">The sequence shown here is derived from an EMBL/GenBank/DDBJ whole genome shotgun (WGS) entry which is preliminary data.</text>
</comment>
<sequence>MADSKIEYSAVPRDSIDDDLEALPDYSSHDNLLPSPPPLREKRCRCPNRRRRLAIAGLVALFVPTVLLSLPSFGIHPLQCMTLPASRPAEMSMCDYYATKNSYWNSAGSQKALVRSIVDKAFLGAKNPEGYFGYKTGQYNGILRHGDYFGADIDLTKYFDGSANTTNVHGHGSAVNFFNGRTFKEYGREYPAGTCQFHKMKEGMYRYIAPMLGCSVYGNTVQRYSGRSMKEVHRFMDFSNNWDWMYFIHQIQMGAIAAKFSQADAMMLELYLVDKFGPKIDVENKKVVLPFDNPELEASKLPPKLDPKDLESRAKEIADIMIPKYTWKREPEALDQEASPVEIVADKVKRQTENFSSTPPPLTTPLNAPQPTQSYASSTVQPTSQSVPSNILPIALGAGIGAALGIIIIGIVIAYLVIRKKRISKRKSTPSLGIQNGIHMQKKDSVNRRVDRSESGKVVGKPKDYAEPKKEEGEITDEKVVKGHRKNESVGVRSVRFSEVDLN</sequence>